<dbReference type="Gene3D" id="2.70.70.10">
    <property type="entry name" value="Glucose Permease (Domain IIA)"/>
    <property type="match status" value="1"/>
</dbReference>
<keyword evidence="6" id="KW-0808">Transferase</keyword>
<evidence type="ECO:0000259" key="4">
    <source>
        <dbReference type="Pfam" id="PF01551"/>
    </source>
</evidence>
<dbReference type="SUPFAM" id="SSF53383">
    <property type="entry name" value="PLP-dependent transferases"/>
    <property type="match status" value="1"/>
</dbReference>
<dbReference type="InterPro" id="IPR015422">
    <property type="entry name" value="PyrdxlP-dep_Trfase_small"/>
</dbReference>
<dbReference type="Pfam" id="PF00202">
    <property type="entry name" value="Aminotran_3"/>
    <property type="match status" value="1"/>
</dbReference>
<dbReference type="SUPFAM" id="SSF56112">
    <property type="entry name" value="Protein kinase-like (PK-like)"/>
    <property type="match status" value="1"/>
</dbReference>
<dbReference type="GO" id="GO:0008483">
    <property type="term" value="F:transaminase activity"/>
    <property type="evidence" value="ECO:0007669"/>
    <property type="project" value="UniProtKB-KW"/>
</dbReference>
<feature type="domain" description="Aminoglycoside phosphotransferase" evidence="5">
    <location>
        <begin position="29"/>
        <end position="248"/>
    </location>
</feature>
<dbReference type="PANTHER" id="PTHR45688:SF13">
    <property type="entry name" value="ALANINE--GLYOXYLATE AMINOTRANSFERASE 2-LIKE"/>
    <property type="match status" value="1"/>
</dbReference>
<comment type="cofactor">
    <cofactor evidence="1">
        <name>pyridoxal 5'-phosphate</name>
        <dbReference type="ChEBI" id="CHEBI:597326"/>
    </cofactor>
</comment>
<keyword evidence="6" id="KW-0032">Aminotransferase</keyword>
<dbReference type="RefSeq" id="WP_379837650.1">
    <property type="nucleotide sequence ID" value="NZ_JBHRYQ010000001.1"/>
</dbReference>
<evidence type="ECO:0000256" key="1">
    <source>
        <dbReference type="ARBA" id="ARBA00001933"/>
    </source>
</evidence>
<keyword evidence="3" id="KW-0663">Pyridoxal phosphate</keyword>
<evidence type="ECO:0000259" key="5">
    <source>
        <dbReference type="Pfam" id="PF01636"/>
    </source>
</evidence>
<dbReference type="CDD" id="cd12797">
    <property type="entry name" value="M23_peptidase"/>
    <property type="match status" value="1"/>
</dbReference>
<dbReference type="PANTHER" id="PTHR45688">
    <property type="match status" value="1"/>
</dbReference>
<evidence type="ECO:0000256" key="3">
    <source>
        <dbReference type="ARBA" id="ARBA00022898"/>
    </source>
</evidence>
<dbReference type="InterPro" id="IPR049704">
    <property type="entry name" value="Aminotrans_3_PPA_site"/>
</dbReference>
<dbReference type="Pfam" id="PF01636">
    <property type="entry name" value="APH"/>
    <property type="match status" value="1"/>
</dbReference>
<dbReference type="InterPro" id="IPR011009">
    <property type="entry name" value="Kinase-like_dom_sf"/>
</dbReference>
<comment type="similarity">
    <text evidence="2">Belongs to the class-III pyridoxal-phosphate-dependent aminotransferase family.</text>
</comment>
<reference evidence="7" key="1">
    <citation type="journal article" date="2019" name="Int. J. Syst. Evol. Microbiol.">
        <title>The Global Catalogue of Microorganisms (GCM) 10K type strain sequencing project: providing services to taxonomists for standard genome sequencing and annotation.</title>
        <authorList>
            <consortium name="The Broad Institute Genomics Platform"/>
            <consortium name="The Broad Institute Genome Sequencing Center for Infectious Disease"/>
            <person name="Wu L."/>
            <person name="Ma J."/>
        </authorList>
    </citation>
    <scope>NUCLEOTIDE SEQUENCE [LARGE SCALE GENOMIC DNA]</scope>
    <source>
        <strain evidence="7">CECT 7956</strain>
    </source>
</reference>
<dbReference type="Pfam" id="PF01551">
    <property type="entry name" value="Peptidase_M23"/>
    <property type="match status" value="1"/>
</dbReference>
<dbReference type="SUPFAM" id="SSF51261">
    <property type="entry name" value="Duplicated hybrid motif"/>
    <property type="match status" value="1"/>
</dbReference>
<dbReference type="Gene3D" id="3.90.1200.10">
    <property type="match status" value="1"/>
</dbReference>
<evidence type="ECO:0000313" key="7">
    <source>
        <dbReference type="Proteomes" id="UP001595616"/>
    </source>
</evidence>
<dbReference type="InterPro" id="IPR015424">
    <property type="entry name" value="PyrdxlP-dep_Trfase"/>
</dbReference>
<evidence type="ECO:0000313" key="6">
    <source>
        <dbReference type="EMBL" id="MFC3811020.1"/>
    </source>
</evidence>
<gene>
    <name evidence="6" type="ORF">ACFOOI_10170</name>
</gene>
<name>A0ABV7YVH1_9BACT</name>
<dbReference type="Proteomes" id="UP001595616">
    <property type="component" value="Unassembled WGS sequence"/>
</dbReference>
<feature type="domain" description="M23ase beta-sheet core" evidence="4">
    <location>
        <begin position="437"/>
        <end position="534"/>
    </location>
</feature>
<dbReference type="InterPro" id="IPR016047">
    <property type="entry name" value="M23ase_b-sheet_dom"/>
</dbReference>
<accession>A0ABV7YVH1</accession>
<dbReference type="InterPro" id="IPR011055">
    <property type="entry name" value="Dup_hybrid_motif"/>
</dbReference>
<dbReference type="PROSITE" id="PS00600">
    <property type="entry name" value="AA_TRANSFER_CLASS_3"/>
    <property type="match status" value="1"/>
</dbReference>
<dbReference type="Gene3D" id="3.90.1150.10">
    <property type="entry name" value="Aspartate Aminotransferase, domain 1"/>
    <property type="match status" value="1"/>
</dbReference>
<proteinExistence type="inferred from homology"/>
<dbReference type="InterPro" id="IPR005814">
    <property type="entry name" value="Aminotrans_3"/>
</dbReference>
<dbReference type="InterPro" id="IPR015421">
    <property type="entry name" value="PyrdxlP-dep_Trfase_major"/>
</dbReference>
<dbReference type="Gene3D" id="3.40.640.10">
    <property type="entry name" value="Type I PLP-dependent aspartate aminotransferase-like (Major domain)"/>
    <property type="match status" value="1"/>
</dbReference>
<evidence type="ECO:0000256" key="2">
    <source>
        <dbReference type="ARBA" id="ARBA00008954"/>
    </source>
</evidence>
<sequence length="1005" mass="112213">MTYKNLLIACEEAEQIALKYYGIAGKASLLAGEIDFNFKITADTESYILKVSRSAAIAAEGDLQQDILQYLATQNTNFIFPEIVYTLAGESSFNWKSANGTIRTVKMLKWISGRLFADVKPVTEHLRYTLGQKGGQITQALLGFDSHLAQKTFDWDIAKGLWVENYFSLFSKEEKELVAYFLEKFKEIAPIYNSLRKSVIHNDANDNNIVVDENLVSPEVKAIIDYGDAVYSQTINDLSVSLAYAMMHCEQPLQAAVPTVSGYHAAFPLLDIELKVLYITIAMRLLISVTKSAINKQKEPENTYLQISEKPAWALLKKWKELSPDFAYYTFRHACGLEPCEQNATFKSYAASRSWEISDLIPEAKYLTLADLDLSIGSQFVGHYSEYISSEKIYDKISEKFEKNEELLVGGYGEARPVYTTDAYKIRQNEGFEHRTRHLGVDFWTHAQTPICAIEDGEIFASHNNDQHKDYGPTLILKHQVGDLEYYTLYGHLTVKSLENKTIGQEVKKGQKIGEIGAFHENGAWAPHLHFQVVLDMLNLQNDFYGVSLPSHWPVFSSICPDPNLFFKLAILEPKNNSENEHLLKFRKEHLGKSLSLSYQNPLKIVRGQQQYLIDDFGQKYLDTVNNVAHVGHEHPRVVAAGQRQMAVLNTNTRYLHSEILDFAEALLKTLPEELSVLHFVNSGSEANELAMRMAKAFTGQKDMIALEHGYHGNTQACIDVSSYKFDGKGGSGCPEHTHIIPLPDAFRGIYRGEGAGAKYAKHVEESIEELKSKGRNVAGFIAESIVSCGGQIDLPNGFLGEAYAFVKQAGGVCISDEVQVGFGRVGAKFWGFELHGVVPDIVTMGKPIGNGHPLAAVACTKEVAEAFANGMEFFNTFGGNPVSCAIGREVLAVIKDEKLQENAAEVGEFLKAELNALKVKFPILKDIRGEGLFLGVELCDDQLNPLAAQTNYLANRMKDFKILMSVDGPDHNVLKIKPPMCFSKENAEYMLECLKRVLSEDFMS</sequence>
<dbReference type="EMBL" id="JBHRYQ010000001">
    <property type="protein sequence ID" value="MFC3811020.1"/>
    <property type="molecule type" value="Genomic_DNA"/>
</dbReference>
<dbReference type="CDD" id="cd00610">
    <property type="entry name" value="OAT_like"/>
    <property type="match status" value="1"/>
</dbReference>
<comment type="caution">
    <text evidence="6">The sequence shown here is derived from an EMBL/GenBank/DDBJ whole genome shotgun (WGS) entry which is preliminary data.</text>
</comment>
<organism evidence="6 7">
    <name type="scientific">Lacihabitans lacunae</name>
    <dbReference type="NCBI Taxonomy" id="1028214"/>
    <lineage>
        <taxon>Bacteria</taxon>
        <taxon>Pseudomonadati</taxon>
        <taxon>Bacteroidota</taxon>
        <taxon>Cytophagia</taxon>
        <taxon>Cytophagales</taxon>
        <taxon>Leadbetterellaceae</taxon>
        <taxon>Lacihabitans</taxon>
    </lineage>
</organism>
<protein>
    <submittedName>
        <fullName evidence="6">Aminotransferase class III-fold pyridoxal phosphate-dependent enzyme</fullName>
    </submittedName>
</protein>
<dbReference type="InterPro" id="IPR002575">
    <property type="entry name" value="Aminoglycoside_PTrfase"/>
</dbReference>
<keyword evidence="7" id="KW-1185">Reference proteome</keyword>